<dbReference type="SUPFAM" id="SSF55874">
    <property type="entry name" value="ATPase domain of HSP90 chaperone/DNA topoisomerase II/histidine kinase"/>
    <property type="match status" value="1"/>
</dbReference>
<keyword evidence="1" id="KW-0418">Kinase</keyword>
<dbReference type="Pfam" id="PF13581">
    <property type="entry name" value="HATPase_c_2"/>
    <property type="match status" value="1"/>
</dbReference>
<dbReference type="SMART" id="SM00387">
    <property type="entry name" value="HATPase_c"/>
    <property type="match status" value="1"/>
</dbReference>
<proteinExistence type="predicted"/>
<reference evidence="4" key="1">
    <citation type="journal article" date="2019" name="Int. J. Syst. Evol. Microbiol.">
        <title>The Global Catalogue of Microorganisms (GCM) 10K type strain sequencing project: providing services to taxonomists for standard genome sequencing and annotation.</title>
        <authorList>
            <consortium name="The Broad Institute Genomics Platform"/>
            <consortium name="The Broad Institute Genome Sequencing Center for Infectious Disease"/>
            <person name="Wu L."/>
            <person name="Ma J."/>
        </authorList>
    </citation>
    <scope>NUCLEOTIDE SEQUENCE [LARGE SCALE GENOMIC DNA]</scope>
    <source>
        <strain evidence="4">KACC 12597</strain>
    </source>
</reference>
<evidence type="ECO:0000313" key="4">
    <source>
        <dbReference type="Proteomes" id="UP001597337"/>
    </source>
</evidence>
<dbReference type="Proteomes" id="UP001597337">
    <property type="component" value="Unassembled WGS sequence"/>
</dbReference>
<name>A0ABW4Y6Z9_9GAMM</name>
<dbReference type="Gene3D" id="3.30.565.10">
    <property type="entry name" value="Histidine kinase-like ATPase, C-terminal domain"/>
    <property type="match status" value="1"/>
</dbReference>
<keyword evidence="1" id="KW-0808">Transferase</keyword>
<accession>A0ABW4Y6Z9</accession>
<sequence>MPESFASAQARIPVMSAADIVTARRATRDLCERLGFGKADQTRLATAVSELTRNVIQYACEGVCLIEDASDGQTRRIRVQVEDRGPGIPDIPLALTDGYSTSGGLGAGLPGTRRLVDEFQIESEPGHTRISIILRKPR</sequence>
<feature type="domain" description="Histidine kinase/HSP90-like ATPase" evidence="2">
    <location>
        <begin position="39"/>
        <end position="138"/>
    </location>
</feature>
<dbReference type="InterPro" id="IPR003594">
    <property type="entry name" value="HATPase_dom"/>
</dbReference>
<evidence type="ECO:0000313" key="3">
    <source>
        <dbReference type="EMBL" id="MFD2111370.1"/>
    </source>
</evidence>
<dbReference type="PANTHER" id="PTHR35526:SF3">
    <property type="entry name" value="ANTI-SIGMA-F FACTOR RSBW"/>
    <property type="match status" value="1"/>
</dbReference>
<comment type="caution">
    <text evidence="3">The sequence shown here is derived from an EMBL/GenBank/DDBJ whole genome shotgun (WGS) entry which is preliminary data.</text>
</comment>
<dbReference type="InterPro" id="IPR036890">
    <property type="entry name" value="HATPase_C_sf"/>
</dbReference>
<evidence type="ECO:0000259" key="2">
    <source>
        <dbReference type="SMART" id="SM00387"/>
    </source>
</evidence>
<evidence type="ECO:0000256" key="1">
    <source>
        <dbReference type="ARBA" id="ARBA00022527"/>
    </source>
</evidence>
<dbReference type="EMBL" id="JBHUHX010000011">
    <property type="protein sequence ID" value="MFD2111370.1"/>
    <property type="molecule type" value="Genomic_DNA"/>
</dbReference>
<keyword evidence="4" id="KW-1185">Reference proteome</keyword>
<protein>
    <submittedName>
        <fullName evidence="3">Anti-sigma regulatory factor</fullName>
    </submittedName>
</protein>
<dbReference type="PANTHER" id="PTHR35526">
    <property type="entry name" value="ANTI-SIGMA-F FACTOR RSBW-RELATED"/>
    <property type="match status" value="1"/>
</dbReference>
<keyword evidence="1" id="KW-0723">Serine/threonine-protein kinase</keyword>
<gene>
    <name evidence="3" type="ORF">ACFSJC_05905</name>
</gene>
<dbReference type="CDD" id="cd16934">
    <property type="entry name" value="HATPase_RsbT-like"/>
    <property type="match status" value="1"/>
</dbReference>
<dbReference type="InterPro" id="IPR050267">
    <property type="entry name" value="Anti-sigma-factor_SerPK"/>
</dbReference>
<dbReference type="RefSeq" id="WP_386024577.1">
    <property type="nucleotide sequence ID" value="NZ_JBHUHX010000011.1"/>
</dbReference>
<organism evidence="3 4">
    <name type="scientific">Thiorhodococcus fuscus</name>
    <dbReference type="NCBI Taxonomy" id="527200"/>
    <lineage>
        <taxon>Bacteria</taxon>
        <taxon>Pseudomonadati</taxon>
        <taxon>Pseudomonadota</taxon>
        <taxon>Gammaproteobacteria</taxon>
        <taxon>Chromatiales</taxon>
        <taxon>Chromatiaceae</taxon>
        <taxon>Thiorhodococcus</taxon>
    </lineage>
</organism>